<accession>A0A811U4Q4</accession>
<keyword evidence="3" id="KW-1185">Reference proteome</keyword>
<protein>
    <submittedName>
        <fullName evidence="2">(Mediterranean fruit fly) hypothetical protein</fullName>
    </submittedName>
</protein>
<comment type="caution">
    <text evidence="2">The sequence shown here is derived from an EMBL/GenBank/DDBJ whole genome shotgun (WGS) entry which is preliminary data.</text>
</comment>
<evidence type="ECO:0000313" key="2">
    <source>
        <dbReference type="EMBL" id="CAD6992997.1"/>
    </source>
</evidence>
<reference evidence="2" key="1">
    <citation type="submission" date="2020-11" db="EMBL/GenBank/DDBJ databases">
        <authorList>
            <person name="Whitehead M."/>
        </authorList>
    </citation>
    <scope>NUCLEOTIDE SEQUENCE</scope>
    <source>
        <strain evidence="2">EGII</strain>
    </source>
</reference>
<feature type="non-terminal residue" evidence="2">
    <location>
        <position position="1"/>
    </location>
</feature>
<evidence type="ECO:0000256" key="1">
    <source>
        <dbReference type="SAM" id="MobiDB-lite"/>
    </source>
</evidence>
<name>A0A811U4Q4_CERCA</name>
<dbReference type="EMBL" id="CAJHJT010000001">
    <property type="protein sequence ID" value="CAD6992997.1"/>
    <property type="molecule type" value="Genomic_DNA"/>
</dbReference>
<evidence type="ECO:0000313" key="3">
    <source>
        <dbReference type="Proteomes" id="UP000606786"/>
    </source>
</evidence>
<dbReference type="AlphaFoldDB" id="A0A811U4Q4"/>
<feature type="region of interest" description="Disordered" evidence="1">
    <location>
        <begin position="29"/>
        <end position="58"/>
    </location>
</feature>
<proteinExistence type="predicted"/>
<organism evidence="2 3">
    <name type="scientific">Ceratitis capitata</name>
    <name type="common">Mediterranean fruit fly</name>
    <name type="synonym">Tephritis capitata</name>
    <dbReference type="NCBI Taxonomy" id="7213"/>
    <lineage>
        <taxon>Eukaryota</taxon>
        <taxon>Metazoa</taxon>
        <taxon>Ecdysozoa</taxon>
        <taxon>Arthropoda</taxon>
        <taxon>Hexapoda</taxon>
        <taxon>Insecta</taxon>
        <taxon>Pterygota</taxon>
        <taxon>Neoptera</taxon>
        <taxon>Endopterygota</taxon>
        <taxon>Diptera</taxon>
        <taxon>Brachycera</taxon>
        <taxon>Muscomorpha</taxon>
        <taxon>Tephritoidea</taxon>
        <taxon>Tephritidae</taxon>
        <taxon>Ceratitis</taxon>
        <taxon>Ceratitis</taxon>
    </lineage>
</organism>
<gene>
    <name evidence="2" type="ORF">CCAP1982_LOCUS1829</name>
</gene>
<sequence>SMVAAPAAPNQPSWQALLGFAGLCYATPQWPSSSSSSSSSEPKKEFGHGNAFMSLSHQ</sequence>
<dbReference type="Proteomes" id="UP000606786">
    <property type="component" value="Unassembled WGS sequence"/>
</dbReference>